<dbReference type="InterPro" id="IPR000387">
    <property type="entry name" value="Tyr_Pase_dom"/>
</dbReference>
<dbReference type="Pfam" id="PF00017">
    <property type="entry name" value="SH2"/>
    <property type="match status" value="2"/>
</dbReference>
<dbReference type="SMART" id="SM00194">
    <property type="entry name" value="PTPc"/>
    <property type="match status" value="1"/>
</dbReference>
<comment type="subcellular location">
    <subcellularLocation>
        <location evidence="1 10">Cytoplasm</location>
    </subcellularLocation>
</comment>
<dbReference type="PRINTS" id="PR00401">
    <property type="entry name" value="SH2DOMAIN"/>
</dbReference>
<evidence type="ECO:0000259" key="15">
    <source>
        <dbReference type="PROSITE" id="PS50001"/>
    </source>
</evidence>
<name>A0A3Q1B2P6_AMPOC</name>
<evidence type="ECO:0000256" key="10">
    <source>
        <dbReference type="PIRNR" id="PIRNR000929"/>
    </source>
</evidence>
<evidence type="ECO:0000256" key="4">
    <source>
        <dbReference type="ARBA" id="ARBA00022553"/>
    </source>
</evidence>
<evidence type="ECO:0000259" key="17">
    <source>
        <dbReference type="PROSITE" id="PS50056"/>
    </source>
</evidence>
<dbReference type="CDD" id="cd10340">
    <property type="entry name" value="SH2_N-SH2_SHP_like"/>
    <property type="match status" value="1"/>
</dbReference>
<keyword evidence="5" id="KW-0677">Repeat</keyword>
<keyword evidence="7 10" id="KW-0904">Protein phosphatase</keyword>
<dbReference type="GO" id="GO:0050839">
    <property type="term" value="F:cell adhesion molecule binding"/>
    <property type="evidence" value="ECO:0007669"/>
    <property type="project" value="TreeGrafter"/>
</dbReference>
<dbReference type="InterPro" id="IPR003595">
    <property type="entry name" value="Tyr_Pase_cat"/>
</dbReference>
<evidence type="ECO:0000256" key="12">
    <source>
        <dbReference type="PIRSR" id="PIRSR000929-2"/>
    </source>
</evidence>
<dbReference type="OrthoDB" id="8815311at2759"/>
<evidence type="ECO:0000259" key="16">
    <source>
        <dbReference type="PROSITE" id="PS50055"/>
    </source>
</evidence>
<keyword evidence="3 10" id="KW-0963">Cytoplasm</keyword>
<evidence type="ECO:0000256" key="6">
    <source>
        <dbReference type="ARBA" id="ARBA00022801"/>
    </source>
</evidence>
<dbReference type="PIRSF" id="PIRSF000929">
    <property type="entry name" value="Tyr-Ptase_nr_6"/>
    <property type="match status" value="1"/>
</dbReference>
<feature type="signal peptide" evidence="14">
    <location>
        <begin position="1"/>
        <end position="36"/>
    </location>
</feature>
<evidence type="ECO:0000256" key="8">
    <source>
        <dbReference type="ARBA" id="ARBA00022999"/>
    </source>
</evidence>
<dbReference type="PROSITE" id="PS50055">
    <property type="entry name" value="TYR_PHOSPHATASE_PTP"/>
    <property type="match status" value="1"/>
</dbReference>
<dbReference type="FunFam" id="3.90.190.10:FF:000018">
    <property type="entry name" value="Tyrosine-protein phosphatase non-receptor type"/>
    <property type="match status" value="1"/>
</dbReference>
<feature type="binding site" evidence="12">
    <location>
        <position position="527"/>
    </location>
    <ligand>
        <name>substrate</name>
    </ligand>
</feature>
<dbReference type="SMART" id="SM00252">
    <property type="entry name" value="SH2"/>
    <property type="match status" value="2"/>
</dbReference>
<comment type="similarity">
    <text evidence="2 10">Belongs to the protein-tyrosine phosphatase family. Non-receptor class 2 subfamily.</text>
</comment>
<dbReference type="InterPro" id="IPR036860">
    <property type="entry name" value="SH2_dom_sf"/>
</dbReference>
<dbReference type="GO" id="GO:0004726">
    <property type="term" value="F:non-membrane spanning protein tyrosine phosphatase activity"/>
    <property type="evidence" value="ECO:0007669"/>
    <property type="project" value="TreeGrafter"/>
</dbReference>
<dbReference type="GO" id="GO:0030971">
    <property type="term" value="F:receptor tyrosine kinase binding"/>
    <property type="evidence" value="ECO:0007669"/>
    <property type="project" value="TreeGrafter"/>
</dbReference>
<dbReference type="InterPro" id="IPR000980">
    <property type="entry name" value="SH2"/>
</dbReference>
<dbReference type="FunFam" id="3.30.505.10:FF:000012">
    <property type="entry name" value="Tyrosine-protein phosphatase non-receptor type"/>
    <property type="match status" value="1"/>
</dbReference>
<keyword evidence="14" id="KW-0732">Signal</keyword>
<dbReference type="PROSITE" id="PS50056">
    <property type="entry name" value="TYR_PHOSPHATASE_2"/>
    <property type="match status" value="1"/>
</dbReference>
<dbReference type="PROSITE" id="PS00383">
    <property type="entry name" value="TYR_PHOSPHATASE_1"/>
    <property type="match status" value="1"/>
</dbReference>
<feature type="domain" description="Tyrosine specific protein phosphatases" evidence="17">
    <location>
        <begin position="457"/>
        <end position="533"/>
    </location>
</feature>
<dbReference type="GeneTree" id="ENSGT00940000153876"/>
<dbReference type="Gene3D" id="3.30.505.10">
    <property type="entry name" value="SH2 domain"/>
    <property type="match status" value="2"/>
</dbReference>
<keyword evidence="8 13" id="KW-0727">SH2 domain</keyword>
<evidence type="ECO:0000313" key="19">
    <source>
        <dbReference type="Proteomes" id="UP001501940"/>
    </source>
</evidence>
<dbReference type="GO" id="GO:0070374">
    <property type="term" value="P:positive regulation of ERK1 and ERK2 cascade"/>
    <property type="evidence" value="ECO:0007669"/>
    <property type="project" value="TreeGrafter"/>
</dbReference>
<evidence type="ECO:0000256" key="7">
    <source>
        <dbReference type="ARBA" id="ARBA00022912"/>
    </source>
</evidence>
<evidence type="ECO:0000256" key="3">
    <source>
        <dbReference type="ARBA" id="ARBA00022490"/>
    </source>
</evidence>
<dbReference type="InterPro" id="IPR016130">
    <property type="entry name" value="Tyr_Pase_AS"/>
</dbReference>
<dbReference type="Pfam" id="PF00102">
    <property type="entry name" value="Y_phosphatase"/>
    <property type="match status" value="1"/>
</dbReference>
<organism evidence="18 19">
    <name type="scientific">Amphiprion ocellaris</name>
    <name type="common">Clown anemonefish</name>
    <dbReference type="NCBI Taxonomy" id="80972"/>
    <lineage>
        <taxon>Eukaryota</taxon>
        <taxon>Metazoa</taxon>
        <taxon>Chordata</taxon>
        <taxon>Craniata</taxon>
        <taxon>Vertebrata</taxon>
        <taxon>Euteleostomi</taxon>
        <taxon>Actinopterygii</taxon>
        <taxon>Neopterygii</taxon>
        <taxon>Teleostei</taxon>
        <taxon>Neoteleostei</taxon>
        <taxon>Acanthomorphata</taxon>
        <taxon>Ovalentaria</taxon>
        <taxon>Pomacentridae</taxon>
        <taxon>Amphiprion</taxon>
    </lineage>
</organism>
<reference evidence="18" key="3">
    <citation type="submission" date="2025-09" db="UniProtKB">
        <authorList>
            <consortium name="Ensembl"/>
        </authorList>
    </citation>
    <scope>IDENTIFICATION</scope>
</reference>
<dbReference type="InterPro" id="IPR000242">
    <property type="entry name" value="PTP_cat"/>
</dbReference>
<accession>A0A3Q1B2P6</accession>
<dbReference type="PANTHER" id="PTHR46559:SF1">
    <property type="entry name" value="TYROSINE-PROTEIN PHOSPHATASE NON-RECEPTOR TYPE 11"/>
    <property type="match status" value="1"/>
</dbReference>
<dbReference type="Gene3D" id="3.90.190.10">
    <property type="entry name" value="Protein tyrosine phosphatase superfamily"/>
    <property type="match status" value="1"/>
</dbReference>
<keyword evidence="4" id="KW-0597">Phosphoprotein</keyword>
<feature type="domain" description="Tyrosine-protein phosphatase" evidence="16">
    <location>
        <begin position="268"/>
        <end position="542"/>
    </location>
</feature>
<keyword evidence="19" id="KW-1185">Reference proteome</keyword>
<dbReference type="SMART" id="SM00404">
    <property type="entry name" value="PTPc_motif"/>
    <property type="match status" value="1"/>
</dbReference>
<comment type="catalytic activity">
    <reaction evidence="9 10">
        <text>O-phospho-L-tyrosyl-[protein] + H2O = L-tyrosyl-[protein] + phosphate</text>
        <dbReference type="Rhea" id="RHEA:10684"/>
        <dbReference type="Rhea" id="RHEA-COMP:10136"/>
        <dbReference type="Rhea" id="RHEA-COMP:20101"/>
        <dbReference type="ChEBI" id="CHEBI:15377"/>
        <dbReference type="ChEBI" id="CHEBI:43474"/>
        <dbReference type="ChEBI" id="CHEBI:46858"/>
        <dbReference type="ChEBI" id="CHEBI:61978"/>
        <dbReference type="EC" id="3.1.3.48"/>
    </reaction>
</comment>
<feature type="binding site" evidence="12">
    <location>
        <position position="446"/>
    </location>
    <ligand>
        <name>substrate</name>
    </ligand>
</feature>
<dbReference type="Ensembl" id="ENSAOCT00000001574.2">
    <property type="protein sequence ID" value="ENSAOCP00000008160.2"/>
    <property type="gene ID" value="ENSAOCG00000012109.2"/>
</dbReference>
<dbReference type="CDD" id="cd14605">
    <property type="entry name" value="PTPc-N11"/>
    <property type="match status" value="1"/>
</dbReference>
<dbReference type="PROSITE" id="PS50001">
    <property type="entry name" value="SH2"/>
    <property type="match status" value="2"/>
</dbReference>
<evidence type="ECO:0000256" key="1">
    <source>
        <dbReference type="ARBA" id="ARBA00004496"/>
    </source>
</evidence>
<dbReference type="PRINTS" id="PR00700">
    <property type="entry name" value="PRTYPHPHTASE"/>
</dbReference>
<feature type="chain" id="PRO_5043478669" description="Tyrosine-protein phosphatase non-receptor type" evidence="14">
    <location>
        <begin position="37"/>
        <end position="616"/>
    </location>
</feature>
<proteinExistence type="inferred from homology"/>
<dbReference type="InterPro" id="IPR029021">
    <property type="entry name" value="Prot-tyrosine_phosphatase-like"/>
</dbReference>
<evidence type="ECO:0000256" key="14">
    <source>
        <dbReference type="SAM" id="SignalP"/>
    </source>
</evidence>
<dbReference type="EC" id="3.1.3.48" evidence="10"/>
<dbReference type="Proteomes" id="UP001501940">
    <property type="component" value="Chromosome 17"/>
</dbReference>
<evidence type="ECO:0000256" key="5">
    <source>
        <dbReference type="ARBA" id="ARBA00022737"/>
    </source>
</evidence>
<evidence type="ECO:0000256" key="11">
    <source>
        <dbReference type="PIRSR" id="PIRSR000929-1"/>
    </source>
</evidence>
<dbReference type="PANTHER" id="PTHR46559">
    <property type="entry name" value="TYROSINE-PROTEIN PHOSPHATASE NON-RECEPTOR TYPE 11"/>
    <property type="match status" value="1"/>
</dbReference>
<protein>
    <recommendedName>
        <fullName evidence="10">Tyrosine-protein phosphatase non-receptor type</fullName>
        <ecNumber evidence="10">3.1.3.48</ecNumber>
    </recommendedName>
</protein>
<evidence type="ECO:0000313" key="18">
    <source>
        <dbReference type="Ensembl" id="ENSAOCP00000008160.2"/>
    </source>
</evidence>
<dbReference type="SUPFAM" id="SSF52799">
    <property type="entry name" value="(Phosphotyrosine protein) phosphatases II"/>
    <property type="match status" value="1"/>
</dbReference>
<dbReference type="STRING" id="80972.ENSAOCP00000008160"/>
<feature type="domain" description="SH2" evidence="15">
    <location>
        <begin position="26"/>
        <end position="122"/>
    </location>
</feature>
<feature type="active site" description="Phosphocysteine intermediate" evidence="11">
    <location>
        <position position="480"/>
    </location>
</feature>
<reference evidence="18" key="2">
    <citation type="submission" date="2025-08" db="UniProtKB">
        <authorList>
            <consortium name="Ensembl"/>
        </authorList>
    </citation>
    <scope>IDENTIFICATION</scope>
</reference>
<dbReference type="OMA" id="NGWLWNG"/>
<dbReference type="CDD" id="cd09931">
    <property type="entry name" value="SH2_C-SH2_SHP_like"/>
    <property type="match status" value="1"/>
</dbReference>
<evidence type="ECO:0000256" key="2">
    <source>
        <dbReference type="ARBA" id="ARBA00010750"/>
    </source>
</evidence>
<dbReference type="GO" id="GO:0005737">
    <property type="term" value="C:cytoplasm"/>
    <property type="evidence" value="ECO:0007669"/>
    <property type="project" value="UniProtKB-SubCell"/>
</dbReference>
<evidence type="ECO:0000256" key="9">
    <source>
        <dbReference type="ARBA" id="ARBA00051722"/>
    </source>
</evidence>
<dbReference type="SUPFAM" id="SSF55550">
    <property type="entry name" value="SH2 domain"/>
    <property type="match status" value="2"/>
</dbReference>
<evidence type="ECO:0000256" key="13">
    <source>
        <dbReference type="PROSITE-ProRule" id="PRU00191"/>
    </source>
</evidence>
<sequence length="616" mass="70331">AVVKTSRLRMSSWTIQLLFCFFSLRWFHPNITGVEAENLLLTRGVDGSFLARPSKSNPGDFTLSVRRNGAVTHIKIQNTGDFYDLYGGEKFATLAELVQYYMEHHGQLKEKNGDVIELKYPLNCADPTSERWFHGHLSGREAEKLLTEKGKNGSFLVRESQSHPGDFVLSVRTGDDKTDSSDSKPKVTHVMIRCQHDLKYDVGGGEKFDSLTDLVEHYKKNPMVETLGTVLQLKQPLNTTRINAAEIESRVRELSKLAEATDKVKQGFWEEFETLQQQECKLLYSRKEGQRPENKNKNRYKNILPFDHTRVVLNDGDPNEPGSDYINANIIMPELDSKCNSTKLKKSYIATQGCLQNTISDFWRMVFQENSRVIVMTTKEVERGKSKCVKYWPDMSALKEYGAMRVRNVRETAAHDYILRELKLSKVGQGNTERTVWQYHFRAWPDHGVPTDPGGVLDFLEEVNLKQESILDAGPIAVHCSAGIGRTGTFIVIDILIDVIREKGVDCDIDVPKTIQMVRSQRSGMVQTEAQYRFIYMAVQHYIETLQRRIEEEQKSKIKGREYTNIKYSLSDLTGGEQSPLPPCTPIPTPTCTEMRDDSSRVYENVGLMQQQKSFR</sequence>
<feature type="domain" description="SH2" evidence="15">
    <location>
        <begin position="132"/>
        <end position="237"/>
    </location>
</feature>
<keyword evidence="6 10" id="KW-0378">Hydrolase</keyword>
<dbReference type="AlphaFoldDB" id="A0A3Q1B2P6"/>
<dbReference type="FunFam" id="3.30.505.10:FF:000018">
    <property type="entry name" value="Tyrosine-protein phosphatase non-receptor type"/>
    <property type="match status" value="1"/>
</dbReference>
<dbReference type="InterPro" id="IPR012152">
    <property type="entry name" value="Tyr_Pase_non-rcpt_typ-6/11"/>
</dbReference>
<reference evidence="18 19" key="1">
    <citation type="submission" date="2022-01" db="EMBL/GenBank/DDBJ databases">
        <title>A chromosome-scale genome assembly of the false clownfish, Amphiprion ocellaris.</title>
        <authorList>
            <person name="Ryu T."/>
        </authorList>
    </citation>
    <scope>NUCLEOTIDE SEQUENCE [LARGE SCALE GENOMIC DNA]</scope>
</reference>